<organism evidence="1 2">
    <name type="scientific">Clostridium amylolyticum</name>
    <dbReference type="NCBI Taxonomy" id="1121298"/>
    <lineage>
        <taxon>Bacteria</taxon>
        <taxon>Bacillati</taxon>
        <taxon>Bacillota</taxon>
        <taxon>Clostridia</taxon>
        <taxon>Eubacteriales</taxon>
        <taxon>Clostridiaceae</taxon>
        <taxon>Clostridium</taxon>
    </lineage>
</organism>
<keyword evidence="2" id="KW-1185">Reference proteome</keyword>
<dbReference type="Proteomes" id="UP000184080">
    <property type="component" value="Unassembled WGS sequence"/>
</dbReference>
<dbReference type="STRING" id="1121298.SAMN05444401_2596"/>
<dbReference type="RefSeq" id="WP_073007254.1">
    <property type="nucleotide sequence ID" value="NZ_FQZO01000004.1"/>
</dbReference>
<accession>A0A1M6I252</accession>
<evidence type="ECO:0000313" key="2">
    <source>
        <dbReference type="Proteomes" id="UP000184080"/>
    </source>
</evidence>
<name>A0A1M6I252_9CLOT</name>
<gene>
    <name evidence="1" type="ORF">SAMN05444401_2596</name>
</gene>
<reference evidence="1 2" key="1">
    <citation type="submission" date="2016-11" db="EMBL/GenBank/DDBJ databases">
        <authorList>
            <person name="Jaros S."/>
            <person name="Januszkiewicz K."/>
            <person name="Wedrychowicz H."/>
        </authorList>
    </citation>
    <scope>NUCLEOTIDE SEQUENCE [LARGE SCALE GENOMIC DNA]</scope>
    <source>
        <strain evidence="1 2">DSM 21864</strain>
    </source>
</reference>
<evidence type="ECO:0000313" key="1">
    <source>
        <dbReference type="EMBL" id="SHJ28334.1"/>
    </source>
</evidence>
<sequence length="64" mass="7324">MNPRTKQELDEIIYELNAITKELDDLSEGMAREFKGIGTLECSKGIKTLSGKYTKVKNQLYEIK</sequence>
<dbReference type="OrthoDB" id="1937279at2"/>
<proteinExistence type="predicted"/>
<protein>
    <submittedName>
        <fullName evidence="1">Uncharacterized protein</fullName>
    </submittedName>
</protein>
<dbReference type="EMBL" id="FQZO01000004">
    <property type="protein sequence ID" value="SHJ28334.1"/>
    <property type="molecule type" value="Genomic_DNA"/>
</dbReference>
<dbReference type="AlphaFoldDB" id="A0A1M6I252"/>